<evidence type="ECO:0000313" key="3">
    <source>
        <dbReference type="Proteomes" id="UP000221165"/>
    </source>
</evidence>
<feature type="chain" id="PRO_5012112486" evidence="1">
    <location>
        <begin position="19"/>
        <end position="53"/>
    </location>
</feature>
<dbReference type="GeneID" id="94433935"/>
<accession>A0A2C6KGA0</accession>
<keyword evidence="1" id="KW-0732">Signal</keyword>
<gene>
    <name evidence="2" type="ORF">CSUI_010621</name>
</gene>
<organism evidence="2 3">
    <name type="scientific">Cystoisospora suis</name>
    <dbReference type="NCBI Taxonomy" id="483139"/>
    <lineage>
        <taxon>Eukaryota</taxon>
        <taxon>Sar</taxon>
        <taxon>Alveolata</taxon>
        <taxon>Apicomplexa</taxon>
        <taxon>Conoidasida</taxon>
        <taxon>Coccidia</taxon>
        <taxon>Eucoccidiorida</taxon>
        <taxon>Eimeriorina</taxon>
        <taxon>Sarcocystidae</taxon>
        <taxon>Cystoisospora</taxon>
    </lineage>
</organism>
<name>A0A2C6KGA0_9APIC</name>
<comment type="caution">
    <text evidence="2">The sequence shown here is derived from an EMBL/GenBank/DDBJ whole genome shotgun (WGS) entry which is preliminary data.</text>
</comment>
<dbReference type="Proteomes" id="UP000221165">
    <property type="component" value="Unassembled WGS sequence"/>
</dbReference>
<dbReference type="AlphaFoldDB" id="A0A2C6KGA0"/>
<dbReference type="VEuPathDB" id="ToxoDB:CSUI_010621"/>
<dbReference type="EMBL" id="MIGC01007858">
    <property type="protein sequence ID" value="PHJ15572.1"/>
    <property type="molecule type" value="Genomic_DNA"/>
</dbReference>
<protein>
    <submittedName>
        <fullName evidence="2">Uncharacterized protein</fullName>
    </submittedName>
</protein>
<sequence length="53" mass="5972">MVFLICTIVSWCRATMRAFLSSAAYHTPSLKVCVHCTNHPAAQSGWRASYLRK</sequence>
<reference evidence="2 3" key="1">
    <citation type="journal article" date="2017" name="Int. J. Parasitol.">
        <title>The genome of the protozoan parasite Cystoisospora suis and a reverse vaccinology approach to identify vaccine candidates.</title>
        <authorList>
            <person name="Palmieri N."/>
            <person name="Shrestha A."/>
            <person name="Ruttkowski B."/>
            <person name="Beck T."/>
            <person name="Vogl C."/>
            <person name="Tomley F."/>
            <person name="Blake D.P."/>
            <person name="Joachim A."/>
        </authorList>
    </citation>
    <scope>NUCLEOTIDE SEQUENCE [LARGE SCALE GENOMIC DNA]</scope>
    <source>
        <strain evidence="2 3">Wien I</strain>
    </source>
</reference>
<dbReference type="RefSeq" id="XP_067917304.1">
    <property type="nucleotide sequence ID" value="XM_068070724.1"/>
</dbReference>
<proteinExistence type="predicted"/>
<evidence type="ECO:0000256" key="1">
    <source>
        <dbReference type="SAM" id="SignalP"/>
    </source>
</evidence>
<evidence type="ECO:0000313" key="2">
    <source>
        <dbReference type="EMBL" id="PHJ15572.1"/>
    </source>
</evidence>
<feature type="signal peptide" evidence="1">
    <location>
        <begin position="1"/>
        <end position="18"/>
    </location>
</feature>
<keyword evidence="3" id="KW-1185">Reference proteome</keyword>